<dbReference type="Gene3D" id="3.40.50.1820">
    <property type="entry name" value="alpha/beta hydrolase"/>
    <property type="match status" value="1"/>
</dbReference>
<protein>
    <submittedName>
        <fullName evidence="4">Alpha/beta hydrolase</fullName>
    </submittedName>
</protein>
<dbReference type="KEGG" id="mcaa:R3L15_05055"/>
<dbReference type="PANTHER" id="PTHR48081:SF13">
    <property type="entry name" value="ALPHA_BETA HYDROLASE"/>
    <property type="match status" value="1"/>
</dbReference>
<sequence length="287" mass="32176">MKITKNILLTISIISVLLSCSIDENNSQNNSIPQSLEYREELDVSYGNASEQTFDIFLPADRNFTTKTLILVHGGGWSSGDKSDMNAFRDYLRTHFPDIAIVNINYRLADENTSPHPMQMNDLTSIMNHLISNQNNYIIDDEFGFIGVSAGAHLSMLWSYAYDTNNLISMVANIVGPTNFTDEVYLNNNNPELQELLDLYGIETTTGYLQEVSPYHQATGIAPPTIMFYGGQDPLVPTSQGTAMRDKLETLNVIHEFTLYENEAHGWTGANLLDTMNKLSTFIDTHL</sequence>
<evidence type="ECO:0000259" key="2">
    <source>
        <dbReference type="Pfam" id="PF20434"/>
    </source>
</evidence>
<dbReference type="RefSeq" id="WP_338733625.1">
    <property type="nucleotide sequence ID" value="NZ_CP136924.1"/>
</dbReference>
<dbReference type="AlphaFoldDB" id="A0AAU6PAA5"/>
<dbReference type="EMBL" id="CP136925">
    <property type="protein sequence ID" value="WXA14246.1"/>
    <property type="molecule type" value="Genomic_DNA"/>
</dbReference>
<reference evidence="4 5" key="1">
    <citation type="submission" date="2023-10" db="EMBL/GenBank/DDBJ databases">
        <title>Culture-based analysis of two novel bacteria associated with mangrove crab gills.</title>
        <authorList>
            <person name="Yang X."/>
            <person name="Garuglieri E."/>
            <person name="Van Goethem M.W."/>
            <person name="Fusi M."/>
            <person name="Marasco R."/>
            <person name="Daffonchio D.G."/>
        </authorList>
    </citation>
    <scope>NUCLEOTIDE SEQUENCE</scope>
    <source>
        <strain evidence="4">UG2-1</strain>
        <strain evidence="3">UG2-2</strain>
        <strain evidence="5">UG2_2</strain>
    </source>
</reference>
<gene>
    <name evidence="4" type="ORF">R3L15_05055</name>
    <name evidence="3" type="ORF">R3L16_02345</name>
</gene>
<dbReference type="Proteomes" id="UP001368318">
    <property type="component" value="Chromosome"/>
</dbReference>
<evidence type="ECO:0000256" key="1">
    <source>
        <dbReference type="ARBA" id="ARBA00022801"/>
    </source>
</evidence>
<evidence type="ECO:0000313" key="4">
    <source>
        <dbReference type="EMBL" id="WXA14246.1"/>
    </source>
</evidence>
<dbReference type="PROSITE" id="PS51257">
    <property type="entry name" value="PROKAR_LIPOPROTEIN"/>
    <property type="match status" value="1"/>
</dbReference>
<dbReference type="PANTHER" id="PTHR48081">
    <property type="entry name" value="AB HYDROLASE SUPERFAMILY PROTEIN C4A8.06C"/>
    <property type="match status" value="1"/>
</dbReference>
<dbReference type="InterPro" id="IPR029058">
    <property type="entry name" value="AB_hydrolase_fold"/>
</dbReference>
<evidence type="ECO:0000313" key="3">
    <source>
        <dbReference type="EMBL" id="WXA03332.1"/>
    </source>
</evidence>
<name>A0AAU6PAA5_9FLAO</name>
<organism evidence="4">
    <name type="scientific">Mangrovimonas cancribranchiae</name>
    <dbReference type="NCBI Taxonomy" id="3080055"/>
    <lineage>
        <taxon>Bacteria</taxon>
        <taxon>Pseudomonadati</taxon>
        <taxon>Bacteroidota</taxon>
        <taxon>Flavobacteriia</taxon>
        <taxon>Flavobacteriales</taxon>
        <taxon>Flavobacteriaceae</taxon>
        <taxon>Mangrovimonas</taxon>
    </lineage>
</organism>
<dbReference type="EMBL" id="CP136924">
    <property type="protein sequence ID" value="WXA03332.1"/>
    <property type="molecule type" value="Genomic_DNA"/>
</dbReference>
<keyword evidence="1 4" id="KW-0378">Hydrolase</keyword>
<dbReference type="Pfam" id="PF20434">
    <property type="entry name" value="BD-FAE"/>
    <property type="match status" value="1"/>
</dbReference>
<proteinExistence type="predicted"/>
<dbReference type="InterPro" id="IPR050300">
    <property type="entry name" value="GDXG_lipolytic_enzyme"/>
</dbReference>
<dbReference type="SUPFAM" id="SSF53474">
    <property type="entry name" value="alpha/beta-Hydrolases"/>
    <property type="match status" value="1"/>
</dbReference>
<accession>A0AAU6PAA5</accession>
<evidence type="ECO:0000313" key="5">
    <source>
        <dbReference type="Proteomes" id="UP001368318"/>
    </source>
</evidence>
<feature type="domain" description="BD-FAE-like" evidence="2">
    <location>
        <begin position="55"/>
        <end position="248"/>
    </location>
</feature>
<dbReference type="InterPro" id="IPR049492">
    <property type="entry name" value="BD-FAE-like_dom"/>
</dbReference>
<keyword evidence="5" id="KW-1185">Reference proteome</keyword>
<dbReference type="GO" id="GO:0016787">
    <property type="term" value="F:hydrolase activity"/>
    <property type="evidence" value="ECO:0007669"/>
    <property type="project" value="UniProtKB-KW"/>
</dbReference>